<dbReference type="SMART" id="SM00128">
    <property type="entry name" value="IPPc"/>
    <property type="match status" value="1"/>
</dbReference>
<keyword evidence="2" id="KW-0378">Hydrolase</keyword>
<gene>
    <name evidence="5" type="primary">CVP2</name>
    <name evidence="5" type="ORF">KSP40_PGU004021</name>
</gene>
<reference evidence="5 6" key="1">
    <citation type="journal article" date="2022" name="Nat. Plants">
        <title>Genomes of leafy and leafless Platanthera orchids illuminate the evolution of mycoheterotrophy.</title>
        <authorList>
            <person name="Li M.H."/>
            <person name="Liu K.W."/>
            <person name="Li Z."/>
            <person name="Lu H.C."/>
            <person name="Ye Q.L."/>
            <person name="Zhang D."/>
            <person name="Wang J.Y."/>
            <person name="Li Y.F."/>
            <person name="Zhong Z.M."/>
            <person name="Liu X."/>
            <person name="Yu X."/>
            <person name="Liu D.K."/>
            <person name="Tu X.D."/>
            <person name="Liu B."/>
            <person name="Hao Y."/>
            <person name="Liao X.Y."/>
            <person name="Jiang Y.T."/>
            <person name="Sun W.H."/>
            <person name="Chen J."/>
            <person name="Chen Y.Q."/>
            <person name="Ai Y."/>
            <person name="Zhai J.W."/>
            <person name="Wu S.S."/>
            <person name="Zhou Z."/>
            <person name="Hsiao Y.Y."/>
            <person name="Wu W.L."/>
            <person name="Chen Y.Y."/>
            <person name="Lin Y.F."/>
            <person name="Hsu J.L."/>
            <person name="Li C.Y."/>
            <person name="Wang Z.W."/>
            <person name="Zhao X."/>
            <person name="Zhong W.Y."/>
            <person name="Ma X.K."/>
            <person name="Ma L."/>
            <person name="Huang J."/>
            <person name="Chen G.Z."/>
            <person name="Huang M.Z."/>
            <person name="Huang L."/>
            <person name="Peng D.H."/>
            <person name="Luo Y.B."/>
            <person name="Zou S.Q."/>
            <person name="Chen S.P."/>
            <person name="Lan S."/>
            <person name="Tsai W.C."/>
            <person name="Van de Peer Y."/>
            <person name="Liu Z.J."/>
        </authorList>
    </citation>
    <scope>NUCLEOTIDE SEQUENCE [LARGE SCALE GENOMIC DNA]</scope>
    <source>
        <strain evidence="5">Lor288</strain>
    </source>
</reference>
<dbReference type="InterPro" id="IPR036691">
    <property type="entry name" value="Endo/exonu/phosph_ase_sf"/>
</dbReference>
<accession>A0ABR2N3Q8</accession>
<evidence type="ECO:0000259" key="4">
    <source>
        <dbReference type="SMART" id="SM00128"/>
    </source>
</evidence>
<evidence type="ECO:0000256" key="3">
    <source>
        <dbReference type="SAM" id="MobiDB-lite"/>
    </source>
</evidence>
<organism evidence="5 6">
    <name type="scientific">Platanthera guangdongensis</name>
    <dbReference type="NCBI Taxonomy" id="2320717"/>
    <lineage>
        <taxon>Eukaryota</taxon>
        <taxon>Viridiplantae</taxon>
        <taxon>Streptophyta</taxon>
        <taxon>Embryophyta</taxon>
        <taxon>Tracheophyta</taxon>
        <taxon>Spermatophyta</taxon>
        <taxon>Magnoliopsida</taxon>
        <taxon>Liliopsida</taxon>
        <taxon>Asparagales</taxon>
        <taxon>Orchidaceae</taxon>
        <taxon>Orchidoideae</taxon>
        <taxon>Orchideae</taxon>
        <taxon>Orchidinae</taxon>
        <taxon>Platanthera</taxon>
    </lineage>
</organism>
<feature type="region of interest" description="Disordered" evidence="3">
    <location>
        <begin position="1"/>
        <end position="42"/>
    </location>
</feature>
<dbReference type="Pfam" id="PF22669">
    <property type="entry name" value="Exo_endo_phos2"/>
    <property type="match status" value="1"/>
</dbReference>
<sequence length="522" mass="58815">MSKSSHQRHHDLSQDMTGDIAGDSSVKGDKKKKSLLPSVFGKKGRTGGGLDEDVLPDLNRRNAARYCSIDSSPTVRKSFSDRHSNSRIESLNLCKYDQPHHRQIIEKKECRIFVGTWNVGGRPPHIGLNLENFLRAEGVDVYVLGFQEIVPLNAGNVLVIEDNEPATKWLVLISQALNKPSRVFTGDPCADSSSFVQEKEKSTGRTTFQRSSFKALSKNYRANSTLAKTCNCSLELSGVHRRARELREFIQRVESSALDEDSPLQYCDGQESPIGNGYYLIASKQMVGIFLSVWVRSDLVQHIGHLRVSSIGRGIMGYLGNKGCIAMSMTIHRTSICFICSHLASGEKEGDELRRNSDVTEILKSTQFSKICKRPTRRIPEKILDHDLAIWLGDLNYRVALSYEDTRTLLEENDWDALLEKDQLNVEREAGRVFVGGKRERSTLLQPTSTPTTLMNMLESQRSRRKNAEPLRGVIVYCGPEMVSSNYNTNGESRSFPTTDRFQRFSKHRWRLAQAPLIGRAM</sequence>
<dbReference type="EMBL" id="JBBWWR010000001">
    <property type="protein sequence ID" value="KAK8970671.1"/>
    <property type="molecule type" value="Genomic_DNA"/>
</dbReference>
<name>A0ABR2N3Q8_9ASPA</name>
<evidence type="ECO:0000256" key="1">
    <source>
        <dbReference type="ARBA" id="ARBA00010768"/>
    </source>
</evidence>
<dbReference type="Gene3D" id="3.60.10.10">
    <property type="entry name" value="Endonuclease/exonuclease/phosphatase"/>
    <property type="match status" value="1"/>
</dbReference>
<keyword evidence="6" id="KW-1185">Reference proteome</keyword>
<evidence type="ECO:0000313" key="6">
    <source>
        <dbReference type="Proteomes" id="UP001412067"/>
    </source>
</evidence>
<dbReference type="PANTHER" id="PTHR45666">
    <property type="entry name" value="TYPE IV INOSITOL POLYPHOSPHATE 5-PHOSPHATASE 9"/>
    <property type="match status" value="1"/>
</dbReference>
<comment type="similarity">
    <text evidence="1">Belongs to the inositol polyphosphate 5-phosphatase family.</text>
</comment>
<evidence type="ECO:0000256" key="2">
    <source>
        <dbReference type="ARBA" id="ARBA00022801"/>
    </source>
</evidence>
<dbReference type="PANTHER" id="PTHR45666:SF3">
    <property type="entry name" value="TYPE I INOSITOL POLYPHOSPHATE 5-PHOSPHATASE 5"/>
    <property type="match status" value="1"/>
</dbReference>
<dbReference type="SUPFAM" id="SSF56219">
    <property type="entry name" value="DNase I-like"/>
    <property type="match status" value="1"/>
</dbReference>
<dbReference type="InterPro" id="IPR045849">
    <property type="entry name" value="IP5P_plant"/>
</dbReference>
<proteinExistence type="inferred from homology"/>
<evidence type="ECO:0000313" key="5">
    <source>
        <dbReference type="EMBL" id="KAK8970671.1"/>
    </source>
</evidence>
<dbReference type="InterPro" id="IPR000300">
    <property type="entry name" value="IPPc"/>
</dbReference>
<feature type="domain" description="Inositol polyphosphate-related phosphatase" evidence="4">
    <location>
        <begin position="108"/>
        <end position="484"/>
    </location>
</feature>
<comment type="caution">
    <text evidence="5">The sequence shown here is derived from an EMBL/GenBank/DDBJ whole genome shotgun (WGS) entry which is preliminary data.</text>
</comment>
<dbReference type="Proteomes" id="UP001412067">
    <property type="component" value="Unassembled WGS sequence"/>
</dbReference>
<protein>
    <submittedName>
        <fullName evidence="5">Type I inositol 1,4,5-trisphosphate 5-phosphatase CVP2</fullName>
    </submittedName>
</protein>